<dbReference type="RefSeq" id="WP_344824416.1">
    <property type="nucleotide sequence ID" value="NZ_BAAAUV010000004.1"/>
</dbReference>
<evidence type="ECO:0000313" key="5">
    <source>
        <dbReference type="EMBL" id="GAA3203317.1"/>
    </source>
</evidence>
<dbReference type="InterPro" id="IPR052156">
    <property type="entry name" value="BCAA_Transport_ATP-bd_LivF"/>
</dbReference>
<dbReference type="InterPro" id="IPR027417">
    <property type="entry name" value="P-loop_NTPase"/>
</dbReference>
<dbReference type="PANTHER" id="PTHR43820:SF4">
    <property type="entry name" value="HIGH-AFFINITY BRANCHED-CHAIN AMINO ACID TRANSPORT ATP-BINDING PROTEIN LIVF"/>
    <property type="match status" value="1"/>
</dbReference>
<name>A0ABP6Q4G3_9ACTN</name>
<feature type="transmembrane region" description="Helical" evidence="4">
    <location>
        <begin position="248"/>
        <end position="270"/>
    </location>
</feature>
<feature type="transmembrane region" description="Helical" evidence="4">
    <location>
        <begin position="208"/>
        <end position="228"/>
    </location>
</feature>
<keyword evidence="4" id="KW-0472">Membrane</keyword>
<keyword evidence="4" id="KW-1133">Transmembrane helix</keyword>
<evidence type="ECO:0000256" key="1">
    <source>
        <dbReference type="ARBA" id="ARBA00005417"/>
    </source>
</evidence>
<accession>A0ABP6Q4G3</accession>
<keyword evidence="6" id="KW-1185">Reference proteome</keyword>
<feature type="transmembrane region" description="Helical" evidence="4">
    <location>
        <begin position="178"/>
        <end position="196"/>
    </location>
</feature>
<evidence type="ECO:0000313" key="6">
    <source>
        <dbReference type="Proteomes" id="UP001501237"/>
    </source>
</evidence>
<gene>
    <name evidence="5" type="ORF">GCM10010468_17350</name>
</gene>
<dbReference type="PANTHER" id="PTHR43820">
    <property type="entry name" value="HIGH-AFFINITY BRANCHED-CHAIN AMINO ACID TRANSPORT ATP-BINDING PROTEIN LIVF"/>
    <property type="match status" value="1"/>
</dbReference>
<sequence length="546" mass="54375">MKAARVPGAAAAAPGLGLGSLILLQDGLGGIVGIPGVVVGYMALSGVLLGTAALASAGRLARSRRLALVAAVPGLLLVLAAAVPAIPVFATLVLLAGAALPPILAATHGAGAGRVPVGVLGGLAGAVLVAAVWQDMPRLGLAVAGIGSAVLGLTAIAGEGGRIRDRLRHSRAALAAHAGAGYAVGAVLLPGAHLLLFRWEVFGADRMYLLLAAVAAGALLVVPLARLVGDVPALLVVAACGPVLCATAPAPAALAAGVAAGIAGAGAAVVRLDHGHPPDAACALVLLGGGLAGIGGDALAAALTGAGSALTVNAIPVALLALLSIRTLPAPGRTGPPLALHRLSSRELYKIGLVARPGEIVALYGPGAVDLLDLLAGERPAEGGRILSDGCDITRLDAARRAELGICRRIPHRPAADHRTVAERLSVLGGVARSHRVLDAFPSLRARRSQPVARIDDEGALLLGFAEALLAEPRFVLVDARELDPALAVAVTGLARTGAAVVLAEPALELAAALPCRAHVLKRGRIAKELVRPTERQLAECLEGRP</sequence>
<proteinExistence type="inferred from homology"/>
<comment type="similarity">
    <text evidence="1">Belongs to the ABC transporter superfamily.</text>
</comment>
<keyword evidence="2" id="KW-0813">Transport</keyword>
<reference evidence="6" key="1">
    <citation type="journal article" date="2019" name="Int. J. Syst. Evol. Microbiol.">
        <title>The Global Catalogue of Microorganisms (GCM) 10K type strain sequencing project: providing services to taxonomists for standard genome sequencing and annotation.</title>
        <authorList>
            <consortium name="The Broad Institute Genomics Platform"/>
            <consortium name="The Broad Institute Genome Sequencing Center for Infectious Disease"/>
            <person name="Wu L."/>
            <person name="Ma J."/>
        </authorList>
    </citation>
    <scope>NUCLEOTIDE SEQUENCE [LARGE SCALE GENOMIC DNA]</scope>
    <source>
        <strain evidence="6">JCM 9377</strain>
    </source>
</reference>
<feature type="transmembrane region" description="Helical" evidence="4">
    <location>
        <begin position="34"/>
        <end position="55"/>
    </location>
</feature>
<evidence type="ECO:0000256" key="2">
    <source>
        <dbReference type="ARBA" id="ARBA00022448"/>
    </source>
</evidence>
<feature type="transmembrane region" description="Helical" evidence="4">
    <location>
        <begin position="112"/>
        <end position="132"/>
    </location>
</feature>
<evidence type="ECO:0000256" key="4">
    <source>
        <dbReference type="SAM" id="Phobius"/>
    </source>
</evidence>
<dbReference type="EMBL" id="BAAAUV010000004">
    <property type="protein sequence ID" value="GAA3203317.1"/>
    <property type="molecule type" value="Genomic_DNA"/>
</dbReference>
<comment type="caution">
    <text evidence="5">The sequence shown here is derived from an EMBL/GenBank/DDBJ whole genome shotgun (WGS) entry which is preliminary data.</text>
</comment>
<dbReference type="Proteomes" id="UP001501237">
    <property type="component" value="Unassembled WGS sequence"/>
</dbReference>
<organism evidence="5 6">
    <name type="scientific">Actinocorallia longicatena</name>
    <dbReference type="NCBI Taxonomy" id="111803"/>
    <lineage>
        <taxon>Bacteria</taxon>
        <taxon>Bacillati</taxon>
        <taxon>Actinomycetota</taxon>
        <taxon>Actinomycetes</taxon>
        <taxon>Streptosporangiales</taxon>
        <taxon>Thermomonosporaceae</taxon>
        <taxon>Actinocorallia</taxon>
    </lineage>
</organism>
<feature type="transmembrane region" description="Helical" evidence="4">
    <location>
        <begin position="282"/>
        <end position="303"/>
    </location>
</feature>
<dbReference type="Gene3D" id="3.40.50.300">
    <property type="entry name" value="P-loop containing nucleotide triphosphate hydrolases"/>
    <property type="match status" value="1"/>
</dbReference>
<feature type="transmembrane region" description="Helical" evidence="4">
    <location>
        <begin position="139"/>
        <end position="158"/>
    </location>
</feature>
<dbReference type="SUPFAM" id="SSF52540">
    <property type="entry name" value="P-loop containing nucleoside triphosphate hydrolases"/>
    <property type="match status" value="1"/>
</dbReference>
<protein>
    <submittedName>
        <fullName evidence="5">Uncharacterized protein</fullName>
    </submittedName>
</protein>
<keyword evidence="4" id="KW-0812">Transmembrane</keyword>
<evidence type="ECO:0000256" key="3">
    <source>
        <dbReference type="ARBA" id="ARBA00022970"/>
    </source>
</evidence>
<feature type="transmembrane region" description="Helical" evidence="4">
    <location>
        <begin position="67"/>
        <end position="100"/>
    </location>
</feature>
<keyword evidence="3" id="KW-0029">Amino-acid transport</keyword>